<evidence type="ECO:0008006" key="4">
    <source>
        <dbReference type="Google" id="ProtNLM"/>
    </source>
</evidence>
<evidence type="ECO:0000256" key="1">
    <source>
        <dbReference type="SAM" id="SignalP"/>
    </source>
</evidence>
<comment type="caution">
    <text evidence="2">The sequence shown here is derived from an EMBL/GenBank/DDBJ whole genome shotgun (WGS) entry which is preliminary data.</text>
</comment>
<dbReference type="SUPFAM" id="SSF81901">
    <property type="entry name" value="HCP-like"/>
    <property type="match status" value="1"/>
</dbReference>
<evidence type="ECO:0000313" key="2">
    <source>
        <dbReference type="EMBL" id="TAA35795.1"/>
    </source>
</evidence>
<dbReference type="AlphaFoldDB" id="A0A4V2HF44"/>
<reference evidence="2 3" key="1">
    <citation type="submission" date="2019-02" db="EMBL/GenBank/DDBJ databases">
        <title>WGS of Pseudoxanthomonas species novum from clinical isolates.</title>
        <authorList>
            <person name="Bernier A.-M."/>
            <person name="Bernard K."/>
            <person name="Vachon A."/>
        </authorList>
    </citation>
    <scope>NUCLEOTIDE SEQUENCE [LARGE SCALE GENOMIC DNA]</scope>
    <source>
        <strain evidence="2 3">NML140781</strain>
    </source>
</reference>
<proteinExistence type="predicted"/>
<feature type="signal peptide" evidence="1">
    <location>
        <begin position="1"/>
        <end position="29"/>
    </location>
</feature>
<accession>A0A4V2HF44</accession>
<protein>
    <recommendedName>
        <fullName evidence="4">Sel1 repeat family protein</fullName>
    </recommendedName>
</protein>
<gene>
    <name evidence="2" type="ORF">EA656_08985</name>
</gene>
<organism evidence="2 3">
    <name type="scientific">Pseudoxanthomonas winnipegensis</name>
    <dbReference type="NCBI Taxonomy" id="2480810"/>
    <lineage>
        <taxon>Bacteria</taxon>
        <taxon>Pseudomonadati</taxon>
        <taxon>Pseudomonadota</taxon>
        <taxon>Gammaproteobacteria</taxon>
        <taxon>Lysobacterales</taxon>
        <taxon>Lysobacteraceae</taxon>
        <taxon>Pseudoxanthomonas</taxon>
    </lineage>
</organism>
<dbReference type="RefSeq" id="WP_130560936.1">
    <property type="nucleotide sequence ID" value="NZ_SHLZ01000004.1"/>
</dbReference>
<feature type="chain" id="PRO_5020717405" description="Sel1 repeat family protein" evidence="1">
    <location>
        <begin position="30"/>
        <end position="263"/>
    </location>
</feature>
<dbReference type="Proteomes" id="UP000292087">
    <property type="component" value="Unassembled WGS sequence"/>
</dbReference>
<dbReference type="EMBL" id="SHMF01000002">
    <property type="protein sequence ID" value="TAA35795.1"/>
    <property type="molecule type" value="Genomic_DNA"/>
</dbReference>
<keyword evidence="1" id="KW-0732">Signal</keyword>
<evidence type="ECO:0000313" key="3">
    <source>
        <dbReference type="Proteomes" id="UP000292087"/>
    </source>
</evidence>
<name>A0A4V2HF44_9GAMM</name>
<sequence>MDVGMRCARAALNLLAALSLSWMPLAAQAQQKASAQEEETMSEEAARVASTDGRVNPSCGELMFRVLPGEFNFCLAKRYWLEGKYQQAEEMFRLSAGWGNKFAQRALGTAYFNGDHVAQDRPLGLAWLALAAERKEPDAEALYQSALSKVSPAEKERAMLLQQQLQPRYGDAFAALRADRRLNRNLKEITSNPVYGTGWCFSGVNGVGITRIEGLEAQGSGTPEACTLASEDAVVRAIRVYSDKYFDGWKGHVTVGELEAAGR</sequence>
<dbReference type="InterPro" id="IPR011990">
    <property type="entry name" value="TPR-like_helical_dom_sf"/>
</dbReference>
<dbReference type="Gene3D" id="1.25.40.10">
    <property type="entry name" value="Tetratricopeptide repeat domain"/>
    <property type="match status" value="1"/>
</dbReference>